<dbReference type="Proteomes" id="UP000054893">
    <property type="component" value="Unassembled WGS sequence"/>
</dbReference>
<protein>
    <submittedName>
        <fullName evidence="1">Uncharacterized protein</fullName>
    </submittedName>
</protein>
<name>A0A158GA78_CABSO</name>
<sequence length="145" mass="15788">MALHIFGRCGNCRSLTSRVVGTVHQCSVCLANGVKPVEPKGKAKKSPVDLPRHIEDALHGATYVMRSPDGAGFPRVVATIPAFGSVMIGGEGGEDLIDRIERLWPRLADAQIRRVVQYIDAGAAAAIRAMTERPGRPKKRWIDDY</sequence>
<dbReference type="AlphaFoldDB" id="A0A158GA78"/>
<gene>
    <name evidence="1" type="ORF">AWB64_02474</name>
</gene>
<dbReference type="EMBL" id="FCOC02000005">
    <property type="protein sequence ID" value="SAL29034.1"/>
    <property type="molecule type" value="Genomic_DNA"/>
</dbReference>
<reference evidence="1 2" key="1">
    <citation type="submission" date="2016-01" db="EMBL/GenBank/DDBJ databases">
        <authorList>
            <person name="Oliw E.H."/>
        </authorList>
    </citation>
    <scope>NUCLEOTIDE SEQUENCE [LARGE SCALE GENOMIC DNA]</scope>
    <source>
        <strain evidence="1">LMG 22029</strain>
    </source>
</reference>
<proteinExistence type="predicted"/>
<evidence type="ECO:0000313" key="1">
    <source>
        <dbReference type="EMBL" id="SAL29034.1"/>
    </source>
</evidence>
<dbReference type="RefSeq" id="WP_157766621.1">
    <property type="nucleotide sequence ID" value="NZ_FCOC02000005.1"/>
</dbReference>
<evidence type="ECO:0000313" key="2">
    <source>
        <dbReference type="Proteomes" id="UP000054893"/>
    </source>
</evidence>
<accession>A0A158GA78</accession>
<dbReference type="OrthoDB" id="9132055at2"/>
<organism evidence="1 2">
    <name type="scientific">Caballeronia sordidicola</name>
    <name type="common">Burkholderia sordidicola</name>
    <dbReference type="NCBI Taxonomy" id="196367"/>
    <lineage>
        <taxon>Bacteria</taxon>
        <taxon>Pseudomonadati</taxon>
        <taxon>Pseudomonadota</taxon>
        <taxon>Betaproteobacteria</taxon>
        <taxon>Burkholderiales</taxon>
        <taxon>Burkholderiaceae</taxon>
        <taxon>Caballeronia</taxon>
    </lineage>
</organism>